<dbReference type="InterPro" id="IPR006680">
    <property type="entry name" value="Amidohydro-rel"/>
</dbReference>
<feature type="domain" description="Fumarylacetoacetase-like C-terminal" evidence="4">
    <location>
        <begin position="552"/>
        <end position="763"/>
    </location>
</feature>
<protein>
    <recommendedName>
        <fullName evidence="8">Fumarylacetoacetate hydrolase</fullName>
    </recommendedName>
</protein>
<dbReference type="Pfam" id="PF00561">
    <property type="entry name" value="Abhydrolase_1"/>
    <property type="match status" value="1"/>
</dbReference>
<evidence type="ECO:0000259" key="5">
    <source>
        <dbReference type="Pfam" id="PF01979"/>
    </source>
</evidence>
<organism evidence="6 7">
    <name type="scientific">Talaromyces pinophilus</name>
    <name type="common">Penicillium pinophilum</name>
    <dbReference type="NCBI Taxonomy" id="128442"/>
    <lineage>
        <taxon>Eukaryota</taxon>
        <taxon>Fungi</taxon>
        <taxon>Dikarya</taxon>
        <taxon>Ascomycota</taxon>
        <taxon>Pezizomycotina</taxon>
        <taxon>Eurotiomycetes</taxon>
        <taxon>Eurotiomycetidae</taxon>
        <taxon>Eurotiales</taxon>
        <taxon>Trichocomaceae</taxon>
        <taxon>Talaromyces</taxon>
        <taxon>Talaromyces sect. Talaromyces</taxon>
    </lineage>
</organism>
<dbReference type="InterPro" id="IPR000073">
    <property type="entry name" value="AB_hydrolase_1"/>
</dbReference>
<name>A0A0B8N615_TALPI</name>
<dbReference type="Pfam" id="PF01557">
    <property type="entry name" value="FAA_hydrolase"/>
    <property type="match status" value="1"/>
</dbReference>
<reference evidence="7" key="1">
    <citation type="journal article" date="2015" name="Genome Announc.">
        <title>Draft genome sequence of Talaromyces cellulolyticus strain Y-94, a source of lignocellulosic biomass-degrading enzymes.</title>
        <authorList>
            <person name="Fujii T."/>
            <person name="Koike H."/>
            <person name="Sawayama S."/>
            <person name="Yano S."/>
            <person name="Inoue H."/>
        </authorList>
    </citation>
    <scope>NUCLEOTIDE SEQUENCE [LARGE SCALE GENOMIC DNA]</scope>
    <source>
        <strain evidence="7">Y-94</strain>
    </source>
</reference>
<dbReference type="SUPFAM" id="SSF56529">
    <property type="entry name" value="FAH"/>
    <property type="match status" value="1"/>
</dbReference>
<feature type="domain" description="Amidohydrolase-related" evidence="5">
    <location>
        <begin position="108"/>
        <end position="452"/>
    </location>
</feature>
<dbReference type="SUPFAM" id="SSF53474">
    <property type="entry name" value="alpha/beta-Hydrolases"/>
    <property type="match status" value="1"/>
</dbReference>
<dbReference type="InterPro" id="IPR032466">
    <property type="entry name" value="Metal_Hydrolase"/>
</dbReference>
<evidence type="ECO:0008006" key="8">
    <source>
        <dbReference type="Google" id="ProtNLM"/>
    </source>
</evidence>
<dbReference type="FunFam" id="3.90.850.10:FF:000002">
    <property type="entry name" value="2-hydroxyhepta-2,4-diene-1,7-dioate isomerase"/>
    <property type="match status" value="1"/>
</dbReference>
<dbReference type="InterPro" id="IPR029058">
    <property type="entry name" value="AB_hydrolase_fold"/>
</dbReference>
<dbReference type="GO" id="GO:0006107">
    <property type="term" value="P:oxaloacetate metabolic process"/>
    <property type="evidence" value="ECO:0007669"/>
    <property type="project" value="UniProtKB-ARBA"/>
</dbReference>
<evidence type="ECO:0000259" key="3">
    <source>
        <dbReference type="Pfam" id="PF00561"/>
    </source>
</evidence>
<dbReference type="GO" id="GO:0018773">
    <property type="term" value="F:acetylpyruvate hydrolase activity"/>
    <property type="evidence" value="ECO:0007669"/>
    <property type="project" value="TreeGrafter"/>
</dbReference>
<evidence type="ECO:0000313" key="6">
    <source>
        <dbReference type="EMBL" id="GAM42104.1"/>
    </source>
</evidence>
<dbReference type="Gene3D" id="3.20.20.140">
    <property type="entry name" value="Metal-dependent hydrolases"/>
    <property type="match status" value="1"/>
</dbReference>
<proteinExistence type="inferred from homology"/>
<dbReference type="PANTHER" id="PTHR11820:SF7">
    <property type="entry name" value="ACYLPYRUVASE FAHD1, MITOCHONDRIAL"/>
    <property type="match status" value="1"/>
</dbReference>
<gene>
    <name evidence="6" type="ORF">TCE0_043f15770</name>
</gene>
<dbReference type="InterPro" id="IPR057744">
    <property type="entry name" value="OTAase-like"/>
</dbReference>
<dbReference type="Gene3D" id="3.90.850.10">
    <property type="entry name" value="Fumarylacetoacetase-like, C-terminal domain"/>
    <property type="match status" value="1"/>
</dbReference>
<feature type="domain" description="AB hydrolase-1" evidence="3">
    <location>
        <begin position="819"/>
        <end position="1052"/>
    </location>
</feature>
<evidence type="ECO:0000256" key="1">
    <source>
        <dbReference type="ARBA" id="ARBA00010211"/>
    </source>
</evidence>
<keyword evidence="7" id="KW-1185">Reference proteome</keyword>
<dbReference type="CDD" id="cd01299">
    <property type="entry name" value="Met_dep_hydrolase_A"/>
    <property type="match status" value="1"/>
</dbReference>
<dbReference type="GO" id="GO:0016810">
    <property type="term" value="F:hydrolase activity, acting on carbon-nitrogen (but not peptide) bonds"/>
    <property type="evidence" value="ECO:0007669"/>
    <property type="project" value="InterPro"/>
</dbReference>
<evidence type="ECO:0000259" key="4">
    <source>
        <dbReference type="Pfam" id="PF01557"/>
    </source>
</evidence>
<dbReference type="SUPFAM" id="SSF51556">
    <property type="entry name" value="Metallo-dependent hydrolases"/>
    <property type="match status" value="1"/>
</dbReference>
<dbReference type="GO" id="GO:0046872">
    <property type="term" value="F:metal ion binding"/>
    <property type="evidence" value="ECO:0007669"/>
    <property type="project" value="UniProtKB-KW"/>
</dbReference>
<dbReference type="Pfam" id="PF01979">
    <property type="entry name" value="Amidohydro_1"/>
    <property type="match status" value="1"/>
</dbReference>
<dbReference type="Gene3D" id="3.40.50.1820">
    <property type="entry name" value="alpha/beta hydrolase"/>
    <property type="match status" value="1"/>
</dbReference>
<keyword evidence="2" id="KW-0479">Metal-binding</keyword>
<dbReference type="EMBL" id="DF933839">
    <property type="protein sequence ID" value="GAM42104.1"/>
    <property type="molecule type" value="Genomic_DNA"/>
</dbReference>
<dbReference type="InterPro" id="IPR011059">
    <property type="entry name" value="Metal-dep_hydrolase_composite"/>
</dbReference>
<dbReference type="Proteomes" id="UP000053095">
    <property type="component" value="Unassembled WGS sequence"/>
</dbReference>
<sequence>MSSSKFTPNGWIDHIISSSAGDRKTYPHDHLHFDPKLKPKPHKVAGTSPDWKTLFLDVNIIDSTGREPYRGDVLVLGERIAAVGTVPNVENLKEEAGVRVIHGGGRTLMSGLGDAHAHLTWNDNALELLGEVGVEEHTLITARSALSYIDSGYTMCYGAASAKNRLDCVIRDEINSGRLPGPRMLANAKEIAKRGAELASGITAFADGPLEMREMIRHHAKLGVDQVKLSMSGEAIMESRSAEESFFEDEETEACVDEAHRLGLRVCSHARARDAVLQCVRHGVDVIYHASYIDDEGMDMLEKAKHKHVVAPAINWLYTTIHEAEPFGYTLQQAEKVGYKKELEVAIRALREMRRRGITILPGGDYGFAWCPHGTYARDLEHFVKLLGFTPMESIIAATAGVAKLFMQEHELGKILPGYYADCILVDGNPIRDISILQDHSKLNVIMINGRIHKISPHDSFSRILSAQTPTTFRQKNHFNYISYIDEFGKSRIGHLDFNTNEISPLTMSSGYPLRNLYEVIELGEEDVVRGEGPAASLSSVKVLPPLPDRDVLCIGVNYRKHATEYRDSGYSTNNDEGEAPLPVVFCKRSTSIIAANEEIFPHPNFTQTIDYEGEVGVIIGNTGFNIPADRAMEHVWGYTIINDMTAREKQRDHHQFFIGKSADTFCPMGPVAVPAAALPPTLRIQTFVNGEKRQDGTTADLIASIPRLIEVLSSGMTLQPGDVIATGTPHGVGVGFHPPKFLQPGDVVEVAVAGLGKLSNQIALPSSKNPQLTKTLEKTNIPIHNLGRTWGGISLTQIDLNNFVNVRELGTTNTKKDPVVFIHGLGASLEYYRPLIQAAGLEESGHRIILYDLEGHGLTPTRASHTATLKTYATDLELLLSAKGVNSATLVGWSLGGLIAMYFAQTHPSMISKLVLLGPGGSPLPEQAVKMFKQRAALVREQGMEASGVAQSVATGATSALTKATRPLAISAVRQFLVSTHPEGYAKGCMALAKSPETVIPVEVLRMPTLIVVGRDDSISPLAVAENYLRRLPNGRLEVLDGVGHWHVLEDLEVTAKVIKTFLEQSDDSMF</sequence>
<evidence type="ECO:0000313" key="7">
    <source>
        <dbReference type="Proteomes" id="UP000053095"/>
    </source>
</evidence>
<evidence type="ECO:0000256" key="2">
    <source>
        <dbReference type="ARBA" id="ARBA00022723"/>
    </source>
</evidence>
<accession>A0A0B8N615</accession>
<dbReference type="GO" id="GO:0050163">
    <property type="term" value="F:oxaloacetate tautomerase activity"/>
    <property type="evidence" value="ECO:0007669"/>
    <property type="project" value="UniProtKB-ARBA"/>
</dbReference>
<dbReference type="PANTHER" id="PTHR11820">
    <property type="entry name" value="ACYLPYRUVASE"/>
    <property type="match status" value="1"/>
</dbReference>
<dbReference type="InterPro" id="IPR011234">
    <property type="entry name" value="Fumarylacetoacetase-like_C"/>
</dbReference>
<dbReference type="PRINTS" id="PR00111">
    <property type="entry name" value="ABHYDROLASE"/>
</dbReference>
<dbReference type="Gene3D" id="2.30.40.10">
    <property type="entry name" value="Urease, subunit C, domain 1"/>
    <property type="match status" value="1"/>
</dbReference>
<dbReference type="InterPro" id="IPR036663">
    <property type="entry name" value="Fumarylacetoacetase_C_sf"/>
</dbReference>
<dbReference type="AlphaFoldDB" id="A0A0B8N615"/>
<dbReference type="SUPFAM" id="SSF51338">
    <property type="entry name" value="Composite domain of metallo-dependent hydrolases"/>
    <property type="match status" value="1"/>
</dbReference>
<comment type="similarity">
    <text evidence="1">Belongs to the FAH family.</text>
</comment>